<evidence type="ECO:0000256" key="7">
    <source>
        <dbReference type="ARBA" id="ARBA00022927"/>
    </source>
</evidence>
<dbReference type="GO" id="GO:0005484">
    <property type="term" value="F:SNAP receptor activity"/>
    <property type="evidence" value="ECO:0007669"/>
    <property type="project" value="TreeGrafter"/>
</dbReference>
<protein>
    <submittedName>
        <fullName evidence="12">Uncharacterized protein</fullName>
    </submittedName>
</protein>
<evidence type="ECO:0000256" key="9">
    <source>
        <dbReference type="ARBA" id="ARBA00023136"/>
    </source>
</evidence>
<keyword evidence="5" id="KW-0256">Endoplasmic reticulum</keyword>
<evidence type="ECO:0000256" key="10">
    <source>
        <dbReference type="SAM" id="MobiDB-lite"/>
    </source>
</evidence>
<dbReference type="GO" id="GO:0031201">
    <property type="term" value="C:SNARE complex"/>
    <property type="evidence" value="ECO:0007669"/>
    <property type="project" value="TreeGrafter"/>
</dbReference>
<feature type="compositionally biased region" description="Low complexity" evidence="10">
    <location>
        <begin position="1"/>
        <end position="16"/>
    </location>
</feature>
<feature type="region of interest" description="Disordered" evidence="10">
    <location>
        <begin position="1"/>
        <end position="25"/>
    </location>
</feature>
<keyword evidence="6" id="KW-0931">ER-Golgi transport</keyword>
<evidence type="ECO:0000256" key="6">
    <source>
        <dbReference type="ARBA" id="ARBA00022892"/>
    </source>
</evidence>
<keyword evidence="9 11" id="KW-0472">Membrane</keyword>
<dbReference type="Pfam" id="PF09753">
    <property type="entry name" value="Use1"/>
    <property type="match status" value="1"/>
</dbReference>
<organism evidence="12 13">
    <name type="scientific">Paramicrosporidium saccamoebae</name>
    <dbReference type="NCBI Taxonomy" id="1246581"/>
    <lineage>
        <taxon>Eukaryota</taxon>
        <taxon>Fungi</taxon>
        <taxon>Fungi incertae sedis</taxon>
        <taxon>Cryptomycota</taxon>
        <taxon>Cryptomycota incertae sedis</taxon>
        <taxon>Paramicrosporidium</taxon>
    </lineage>
</organism>
<sequence length="155" mass="17462">MTLDATAPDAAAHGAAIQEGDVRDSAIPSPAVQATAYTRNRTKPNVDWRVAEEPNRPRERRKEHDELTAELVHMARRLKSNNFALRDLVERDREIVNKADLALGVNAGRFKDQHRDLQSFSSKSWATTWKLILLTVFVLISLLLTFMLIVVTKSS</sequence>
<accession>A0A2H9TJV7</accession>
<dbReference type="GO" id="GO:0006890">
    <property type="term" value="P:retrograde vesicle-mediated transport, Golgi to endoplasmic reticulum"/>
    <property type="evidence" value="ECO:0007669"/>
    <property type="project" value="TreeGrafter"/>
</dbReference>
<evidence type="ECO:0000313" key="13">
    <source>
        <dbReference type="Proteomes" id="UP000240830"/>
    </source>
</evidence>
<evidence type="ECO:0000256" key="8">
    <source>
        <dbReference type="ARBA" id="ARBA00022989"/>
    </source>
</evidence>
<evidence type="ECO:0000256" key="1">
    <source>
        <dbReference type="ARBA" id="ARBA00004163"/>
    </source>
</evidence>
<keyword evidence="7" id="KW-0653">Protein transport</keyword>
<feature type="transmembrane region" description="Helical" evidence="11">
    <location>
        <begin position="131"/>
        <end position="151"/>
    </location>
</feature>
<keyword evidence="4 11" id="KW-0812">Transmembrane</keyword>
<dbReference type="AlphaFoldDB" id="A0A2H9TJV7"/>
<dbReference type="Proteomes" id="UP000240830">
    <property type="component" value="Unassembled WGS sequence"/>
</dbReference>
<evidence type="ECO:0000256" key="3">
    <source>
        <dbReference type="ARBA" id="ARBA00022448"/>
    </source>
</evidence>
<evidence type="ECO:0000256" key="11">
    <source>
        <dbReference type="SAM" id="Phobius"/>
    </source>
</evidence>
<dbReference type="STRING" id="1246581.A0A2H9TJV7"/>
<dbReference type="PANTHER" id="PTHR13050">
    <property type="entry name" value="USE1-LIKE PROTEIN"/>
    <property type="match status" value="1"/>
</dbReference>
<comment type="similarity">
    <text evidence="2">Belongs to the USE1 family.</text>
</comment>
<dbReference type="EMBL" id="MTSL01000149">
    <property type="protein sequence ID" value="PJF18019.1"/>
    <property type="molecule type" value="Genomic_DNA"/>
</dbReference>
<dbReference type="InterPro" id="IPR019150">
    <property type="entry name" value="Vesicle_transport_protein_Use1"/>
</dbReference>
<comment type="subcellular location">
    <subcellularLocation>
        <location evidence="1">Endoplasmic reticulum membrane</location>
        <topology evidence="1">Single-pass type IV membrane protein</topology>
    </subcellularLocation>
</comment>
<keyword evidence="3" id="KW-0813">Transport</keyword>
<dbReference type="GO" id="GO:0005789">
    <property type="term" value="C:endoplasmic reticulum membrane"/>
    <property type="evidence" value="ECO:0007669"/>
    <property type="project" value="UniProtKB-SubCell"/>
</dbReference>
<evidence type="ECO:0000313" key="12">
    <source>
        <dbReference type="EMBL" id="PJF18019.1"/>
    </source>
</evidence>
<evidence type="ECO:0000256" key="4">
    <source>
        <dbReference type="ARBA" id="ARBA00022692"/>
    </source>
</evidence>
<keyword evidence="8 11" id="KW-1133">Transmembrane helix</keyword>
<name>A0A2H9TJV7_9FUNG</name>
<dbReference type="GO" id="GO:0015031">
    <property type="term" value="P:protein transport"/>
    <property type="evidence" value="ECO:0007669"/>
    <property type="project" value="UniProtKB-KW"/>
</dbReference>
<gene>
    <name evidence="12" type="ORF">PSACC_02160</name>
</gene>
<evidence type="ECO:0000256" key="2">
    <source>
        <dbReference type="ARBA" id="ARBA00007891"/>
    </source>
</evidence>
<comment type="caution">
    <text evidence="12">The sequence shown here is derived from an EMBL/GenBank/DDBJ whole genome shotgun (WGS) entry which is preliminary data.</text>
</comment>
<dbReference type="PANTHER" id="PTHR13050:SF7">
    <property type="entry name" value="VESICLE TRANSPORT PROTEIN USE1"/>
    <property type="match status" value="1"/>
</dbReference>
<dbReference type="OrthoDB" id="4506189at2759"/>
<proteinExistence type="inferred from homology"/>
<evidence type="ECO:0000256" key="5">
    <source>
        <dbReference type="ARBA" id="ARBA00022824"/>
    </source>
</evidence>
<keyword evidence="13" id="KW-1185">Reference proteome</keyword>
<reference evidence="12 13" key="1">
    <citation type="submission" date="2016-10" db="EMBL/GenBank/DDBJ databases">
        <title>The genome of Paramicrosporidium saccamoebae is the missing link in understanding Cryptomycota and Microsporidia evolution.</title>
        <authorList>
            <person name="Quandt C.A."/>
            <person name="Beaudet D."/>
            <person name="Corsaro D."/>
            <person name="Michel R."/>
            <person name="Corradi N."/>
            <person name="James T."/>
        </authorList>
    </citation>
    <scope>NUCLEOTIDE SEQUENCE [LARGE SCALE GENOMIC DNA]</scope>
    <source>
        <strain evidence="12 13">KSL3</strain>
    </source>
</reference>